<evidence type="ECO:0000313" key="6">
    <source>
        <dbReference type="EMBL" id="MFC6955745.1"/>
    </source>
</evidence>
<dbReference type="InterPro" id="IPR001647">
    <property type="entry name" value="HTH_TetR"/>
</dbReference>
<gene>
    <name evidence="6" type="ORF">ACFQS3_00910</name>
</gene>
<sequence>MTTAAGRPPRADAARNVERLLDAARDVFAEHGPDATLKAVAERAGLGAMTLYRHFPNKEALVRASLRRTITERLAPVVAATAADPDARRGLASLMDATLDLVDSERNLLAAGAGPLTADVTGPVLEPIAALVARAQAAGQVRADVTAADVPRIMGMVMSVLWGTEPGRGGWRRYLALVLDALDPRSADPLPAADPEDRCGPC</sequence>
<dbReference type="Gene3D" id="1.10.357.10">
    <property type="entry name" value="Tetracycline Repressor, domain 2"/>
    <property type="match status" value="1"/>
</dbReference>
<keyword evidence="1" id="KW-0805">Transcription regulation</keyword>
<name>A0ABW2D2L9_9ACTN</name>
<dbReference type="Pfam" id="PF00440">
    <property type="entry name" value="TetR_N"/>
    <property type="match status" value="1"/>
</dbReference>
<evidence type="ECO:0000313" key="7">
    <source>
        <dbReference type="Proteomes" id="UP001596470"/>
    </source>
</evidence>
<evidence type="ECO:0000256" key="2">
    <source>
        <dbReference type="ARBA" id="ARBA00023125"/>
    </source>
</evidence>
<proteinExistence type="predicted"/>
<dbReference type="SUPFAM" id="SSF46689">
    <property type="entry name" value="Homeodomain-like"/>
    <property type="match status" value="1"/>
</dbReference>
<dbReference type="InterPro" id="IPR049445">
    <property type="entry name" value="TetR_SbtR-like_C"/>
</dbReference>
<feature type="domain" description="HTH tetR-type" evidence="5">
    <location>
        <begin position="14"/>
        <end position="73"/>
    </location>
</feature>
<feature type="DNA-binding region" description="H-T-H motif" evidence="4">
    <location>
        <begin position="36"/>
        <end position="55"/>
    </location>
</feature>
<protein>
    <submittedName>
        <fullName evidence="6">TetR/AcrR family transcriptional regulator</fullName>
    </submittedName>
</protein>
<dbReference type="SUPFAM" id="SSF48498">
    <property type="entry name" value="Tetracyclin repressor-like, C-terminal domain"/>
    <property type="match status" value="1"/>
</dbReference>
<dbReference type="PANTHER" id="PTHR30055:SF234">
    <property type="entry name" value="HTH-TYPE TRANSCRIPTIONAL REGULATOR BETI"/>
    <property type="match status" value="1"/>
</dbReference>
<accession>A0ABW2D2L9</accession>
<reference evidence="7" key="1">
    <citation type="journal article" date="2019" name="Int. J. Syst. Evol. Microbiol.">
        <title>The Global Catalogue of Microorganisms (GCM) 10K type strain sequencing project: providing services to taxonomists for standard genome sequencing and annotation.</title>
        <authorList>
            <consortium name="The Broad Institute Genomics Platform"/>
            <consortium name="The Broad Institute Genome Sequencing Center for Infectious Disease"/>
            <person name="Wu L."/>
            <person name="Ma J."/>
        </authorList>
    </citation>
    <scope>NUCLEOTIDE SEQUENCE [LARGE SCALE GENOMIC DNA]</scope>
    <source>
        <strain evidence="7">KACC 12634</strain>
    </source>
</reference>
<keyword evidence="7" id="KW-1185">Reference proteome</keyword>
<evidence type="ECO:0000256" key="1">
    <source>
        <dbReference type="ARBA" id="ARBA00023015"/>
    </source>
</evidence>
<dbReference type="InterPro" id="IPR050109">
    <property type="entry name" value="HTH-type_TetR-like_transc_reg"/>
</dbReference>
<organism evidence="6 7">
    <name type="scientific">Glycomyces mayteni</name>
    <dbReference type="NCBI Taxonomy" id="543887"/>
    <lineage>
        <taxon>Bacteria</taxon>
        <taxon>Bacillati</taxon>
        <taxon>Actinomycetota</taxon>
        <taxon>Actinomycetes</taxon>
        <taxon>Glycomycetales</taxon>
        <taxon>Glycomycetaceae</taxon>
        <taxon>Glycomyces</taxon>
    </lineage>
</organism>
<dbReference type="Pfam" id="PF21597">
    <property type="entry name" value="TetR_C_43"/>
    <property type="match status" value="1"/>
</dbReference>
<evidence type="ECO:0000256" key="4">
    <source>
        <dbReference type="PROSITE-ProRule" id="PRU00335"/>
    </source>
</evidence>
<dbReference type="InterPro" id="IPR009057">
    <property type="entry name" value="Homeodomain-like_sf"/>
</dbReference>
<dbReference type="PANTHER" id="PTHR30055">
    <property type="entry name" value="HTH-TYPE TRANSCRIPTIONAL REGULATOR RUTR"/>
    <property type="match status" value="1"/>
</dbReference>
<dbReference type="InterPro" id="IPR036271">
    <property type="entry name" value="Tet_transcr_reg_TetR-rel_C_sf"/>
</dbReference>
<dbReference type="RefSeq" id="WP_382352546.1">
    <property type="nucleotide sequence ID" value="NZ_JBHMBP010000004.1"/>
</dbReference>
<dbReference type="PROSITE" id="PS50977">
    <property type="entry name" value="HTH_TETR_2"/>
    <property type="match status" value="1"/>
</dbReference>
<keyword evidence="2 4" id="KW-0238">DNA-binding</keyword>
<evidence type="ECO:0000256" key="3">
    <source>
        <dbReference type="ARBA" id="ARBA00023163"/>
    </source>
</evidence>
<dbReference type="PRINTS" id="PR00455">
    <property type="entry name" value="HTHTETR"/>
</dbReference>
<dbReference type="EMBL" id="JBHSYS010000001">
    <property type="protein sequence ID" value="MFC6955745.1"/>
    <property type="molecule type" value="Genomic_DNA"/>
</dbReference>
<comment type="caution">
    <text evidence="6">The sequence shown here is derived from an EMBL/GenBank/DDBJ whole genome shotgun (WGS) entry which is preliminary data.</text>
</comment>
<keyword evidence="3" id="KW-0804">Transcription</keyword>
<evidence type="ECO:0000259" key="5">
    <source>
        <dbReference type="PROSITE" id="PS50977"/>
    </source>
</evidence>
<dbReference type="Proteomes" id="UP001596470">
    <property type="component" value="Unassembled WGS sequence"/>
</dbReference>